<dbReference type="PROSITE" id="PS51272">
    <property type="entry name" value="SLH"/>
    <property type="match status" value="3"/>
</dbReference>
<dbReference type="PANTHER" id="PTHR43308">
    <property type="entry name" value="OUTER MEMBRANE PROTEIN ALPHA-RELATED"/>
    <property type="match status" value="1"/>
</dbReference>
<evidence type="ECO:0000256" key="2">
    <source>
        <dbReference type="SAM" id="SignalP"/>
    </source>
</evidence>
<organism evidence="5 6">
    <name type="scientific">Paenibacillus vandeheii</name>
    <dbReference type="NCBI Taxonomy" id="3035917"/>
    <lineage>
        <taxon>Bacteria</taxon>
        <taxon>Bacillati</taxon>
        <taxon>Bacillota</taxon>
        <taxon>Bacilli</taxon>
        <taxon>Bacillales</taxon>
        <taxon>Paenibacillaceae</taxon>
        <taxon>Paenibacillus</taxon>
    </lineage>
</organism>
<dbReference type="Proteomes" id="UP001174205">
    <property type="component" value="Unassembled WGS sequence"/>
</dbReference>
<dbReference type="PROSITE" id="PS51841">
    <property type="entry name" value="LTD"/>
    <property type="match status" value="1"/>
</dbReference>
<feature type="chain" id="PRO_5046783991" evidence="2">
    <location>
        <begin position="32"/>
        <end position="2285"/>
    </location>
</feature>
<protein>
    <submittedName>
        <fullName evidence="5">S-layer homology domain-containing protein</fullName>
    </submittedName>
</protein>
<dbReference type="SUPFAM" id="SSF89550">
    <property type="entry name" value="PHP domain-like"/>
    <property type="match status" value="1"/>
</dbReference>
<feature type="signal peptide" evidence="2">
    <location>
        <begin position="1"/>
        <end position="31"/>
    </location>
</feature>
<dbReference type="InterPro" id="IPR013783">
    <property type="entry name" value="Ig-like_fold"/>
</dbReference>
<name>A0ABT8JHF3_9BACL</name>
<evidence type="ECO:0000259" key="4">
    <source>
        <dbReference type="PROSITE" id="PS51841"/>
    </source>
</evidence>
<dbReference type="InterPro" id="IPR016195">
    <property type="entry name" value="Pol/histidinol_Pase-like"/>
</dbReference>
<evidence type="ECO:0000313" key="6">
    <source>
        <dbReference type="Proteomes" id="UP001174205"/>
    </source>
</evidence>
<evidence type="ECO:0000259" key="3">
    <source>
        <dbReference type="PROSITE" id="PS51272"/>
    </source>
</evidence>
<dbReference type="SUPFAM" id="SSF52317">
    <property type="entry name" value="Class I glutamine amidotransferase-like"/>
    <property type="match status" value="1"/>
</dbReference>
<reference evidence="5" key="1">
    <citation type="submission" date="2023-03" db="EMBL/GenBank/DDBJ databases">
        <title>MT1 and MT2 Draft Genomes of Novel Species.</title>
        <authorList>
            <person name="Venkateswaran K."/>
        </authorList>
    </citation>
    <scope>NUCLEOTIDE SEQUENCE</scope>
    <source>
        <strain evidence="5">F6_3S_P_1C</strain>
    </source>
</reference>
<keyword evidence="2" id="KW-0732">Signal</keyword>
<proteinExistence type="predicted"/>
<dbReference type="InterPro" id="IPR029062">
    <property type="entry name" value="Class_I_gatase-like"/>
</dbReference>
<gene>
    <name evidence="5" type="ORF">P5G61_24980</name>
</gene>
<feature type="domain" description="SLH" evidence="3">
    <location>
        <begin position="2225"/>
        <end position="2285"/>
    </location>
</feature>
<dbReference type="InterPro" id="IPR051465">
    <property type="entry name" value="Cell_Envelope_Struct_Comp"/>
</dbReference>
<keyword evidence="6" id="KW-1185">Reference proteome</keyword>
<accession>A0ABT8JHF3</accession>
<dbReference type="RefSeq" id="WP_301248921.1">
    <property type="nucleotide sequence ID" value="NZ_JAROCD010000014.1"/>
</dbReference>
<dbReference type="Pfam" id="PF12733">
    <property type="entry name" value="Cadherin-like"/>
    <property type="match status" value="1"/>
</dbReference>
<dbReference type="InterPro" id="IPR011635">
    <property type="entry name" value="CARDB"/>
</dbReference>
<evidence type="ECO:0000313" key="5">
    <source>
        <dbReference type="EMBL" id="MDN4604504.1"/>
    </source>
</evidence>
<feature type="region of interest" description="Disordered" evidence="1">
    <location>
        <begin position="194"/>
        <end position="218"/>
    </location>
</feature>
<dbReference type="Gene3D" id="3.20.20.140">
    <property type="entry name" value="Metal-dependent hydrolases"/>
    <property type="match status" value="1"/>
</dbReference>
<dbReference type="PANTHER" id="PTHR43308:SF5">
    <property type="entry name" value="S-LAYER PROTEIN _ PEPTIDOGLYCAN ENDO-BETA-N-ACETYLGLUCOSAMINIDASE"/>
    <property type="match status" value="1"/>
</dbReference>
<dbReference type="Gene3D" id="2.60.40.10">
    <property type="entry name" value="Immunoglobulins"/>
    <property type="match status" value="1"/>
</dbReference>
<feature type="region of interest" description="Disordered" evidence="1">
    <location>
        <begin position="1872"/>
        <end position="1912"/>
    </location>
</feature>
<feature type="domain" description="SLH" evidence="3">
    <location>
        <begin position="2098"/>
        <end position="2158"/>
    </location>
</feature>
<dbReference type="Pfam" id="PF00932">
    <property type="entry name" value="LTD"/>
    <property type="match status" value="1"/>
</dbReference>
<dbReference type="EMBL" id="JAROCD010000014">
    <property type="protein sequence ID" value="MDN4604504.1"/>
    <property type="molecule type" value="Genomic_DNA"/>
</dbReference>
<dbReference type="InterPro" id="IPR001119">
    <property type="entry name" value="SLH_dom"/>
</dbReference>
<dbReference type="InterPro" id="IPR001322">
    <property type="entry name" value="Lamin_tail_dom"/>
</dbReference>
<evidence type="ECO:0000256" key="1">
    <source>
        <dbReference type="SAM" id="MobiDB-lite"/>
    </source>
</evidence>
<feature type="domain" description="SLH" evidence="3">
    <location>
        <begin position="2159"/>
        <end position="2222"/>
    </location>
</feature>
<dbReference type="Gene3D" id="3.40.50.880">
    <property type="match status" value="1"/>
</dbReference>
<dbReference type="SUPFAM" id="SSF74853">
    <property type="entry name" value="Lamin A/C globular tail domain"/>
    <property type="match status" value="1"/>
</dbReference>
<dbReference type="InterPro" id="IPR025883">
    <property type="entry name" value="Cadherin-like_domain"/>
</dbReference>
<dbReference type="NCBIfam" id="NF038032">
    <property type="entry name" value="CehA_McbA_metalo"/>
    <property type="match status" value="1"/>
</dbReference>
<comment type="caution">
    <text evidence="5">The sequence shown here is derived from an EMBL/GenBank/DDBJ whole genome shotgun (WGS) entry which is preliminary data.</text>
</comment>
<dbReference type="Pfam" id="PF00395">
    <property type="entry name" value="SLH"/>
    <property type="match status" value="3"/>
</dbReference>
<feature type="domain" description="LTD" evidence="4">
    <location>
        <begin position="30"/>
        <end position="173"/>
    </location>
</feature>
<dbReference type="InterPro" id="IPR036415">
    <property type="entry name" value="Lamin_tail_dom_sf"/>
</dbReference>
<feature type="compositionally biased region" description="Low complexity" evidence="1">
    <location>
        <begin position="1885"/>
        <end position="1908"/>
    </location>
</feature>
<sequence length="2285" mass="243529">MKLNVFRKFKQCINIALVMSLMLSALSGAFALPVQASSAGDNVVISQVYGGGGNSGAPYKNDFIELYNPTGNDIVLDNWTIQYAGSTGAQYTPESMTVLSGTIHAYGYYLIKEAAGAGNGEELPPADVSGNIAMAAGSGKVALVKSNTALSASPGSVLLLDNSDLVDFVGYGSANQSEKNPTAALANAKAAIRKATPSDNTASTGKGAGQDSDDNSLDFVVTTPNPRNSSIIETPFAAGELPHSVRPVGENIQFSGVTVTGYDGAVKASVTVSVYSADPSTETVPEIARTQSTPSGAFSVDLTGTTLETANTIYLTSTEPDKQASFALQLNRAQSSVEVSEASYLVENSSGTVSGTTEAAGSLISVYADAEKTQPLTATSGALSVASGPDKKFTYKLSSTPNTIYVTQVTYGGNGRSLESEPVAVQKLDLSVITPIHDIRTVDSKGSSEYTNGKIFTIEGVVTVDNNVFGTGANYYFIQDDTAGILIYGGTSLGSSIVKGDRLKITGTILEYYGLLEFQPLQIERTGVEQSLPQFVPITVTDLSAFATAEPLEGMRVQLNAVVTNVPSTSGSVNVTVKDPNSTKTTTVRVLQGAGIDLTSTLQKDRLYTITGIVGQYDSSSPYTSGYQLMPASASDITPLLGITHTPIKQAYVDADVTLTAIADAAEQVILYYRSEGDAAYTPLTMSVSDSSTYSVVIPAETIGTRNFQYYIEAVSGENKASAGTAGTPYAVIVLDDTTGPEFGTPTPAQNYRQESYRPKISLEISDLSGVDTSTIVMKVDGVSVDPVITTGAILTLVAYTPATEMTLGSHTVMVSAKDSKQNENSFTWSFEVVEPFTGGNQYAGTTHNHTNVSHDADGEPVTAVEESKKYGYDWFAFSDHSHDIDSAQVDKDTVTNSGGMPERTGGEKWNLEKQLAEQYTEDGKFVVFPAFEATSTTWGHSNVFNTENFIDRKQNGGLYQNLNQYYAWVLTQDQAIAQFNHPDTPAGSFNGFTPYNKQVDELFTMSEVGNGSGHYAYYNMEDTYFKALDLGWHLAPTYGEDNHDATWGQTLKRTIIVSKDLTPDSLLDSMRKMRVYMTEDPNFRMDFSANGQYMGAVVEGNTLNFSVSGHDDVAENKTMAEYNFLSNSYVSNDTIAKVELLSNGKKVIDSIEPNSTSFEWHPSVAVTSGQQWYMIRVTQKDGERAYSSPIWSQVVPVDVKVSGIEVVDNALVGNTPTNIKIGVSNAGTEALSNLTVDLYYDSKDAEHKLGSAAVNSIEGNSVAYVTVPWSNPVSGEHKLIAVVSSPDGDDPLDNTYELSVKVKEPLGLTVMIDAAHKNENTTTDIGTYVDKLQNFTSMVRQEGYNVVENKMQLTTDVLKDVKVLMISHPNVDLTSEEKAAVTAFVKNGGALFMTEKSNYGANPAINNNLLAEIGSHIQVSNDGIYDDSSTGNFWSTPATAKFAVRLFPQIVDNYIMDRVPPIEYYSGASLYKLGTSGPEPLTTEDNVTVLAFANETSYQNSVKAPSYTYDTVSDASGGSVIPAIASEQVGSGRVIVSGMNVVNDQQWDDAFGDNGNNDFGMNAINWLAGRETKVSDIGAVRTLPDGSDAVVQGVVTSAAGVFFDAFYLQDATGGIMAFKEVKDDSLKLGDIVRVYGSTHNFEGNREIIFDEFSKDVVIVGHADPAEPKSIHTGDSEVIGYQGLLVKVTGKVLSKYDSNSYIIDDGSGPMIVFTDGYITNQSGPVPELQAGDTLEAVGILGGFAEGSRIRVRDTRELKKVGSTESPDSEAALSGLLMKDKDGNAVSYTPLFSGETLQYTTTVLNKVDTVKVYPSAAAGALAMIKVNGAGISSDGYAEVALAAGVATTITIQVTAEDGTTVKTYLLKVTRQSADSASGGSSGNSGGDSSNGDNASSSGGTTAPGSGSTGEKTTNLVDTDKMSQALSSAASTQVQIDMGTQGQITITSDALGLFLNQSKVQQVILQNAQGQYTLTPEQINWSKLEKQLGVTKEKLSLNLSITANATASRQATNAGMNVIGATAFTLTAMNPAGQSQNIQQLDKYANHQVSVSKGTDTGHLAVLRVDQVNGKTVFTPVPFTLDGNNINIYSRTNGSYVLVQHTASFNDTMSHWARQEIEALAGKYIIQGINDKVFEPNRSITRAEFTALMIRMFGLSVPDTEGSSFKDVSNTSWYAPYITSATEAGLIKGYTGSQFKPEQTISREEMAVIISRGFALAGYDTSSTTSAASFADGEQIQNWAKSAVGLLNQYEIVKGNPDGSFKPKGSATRAESAAMLGRLSEMLKFNP</sequence>
<dbReference type="Pfam" id="PF07705">
    <property type="entry name" value="CARDB"/>
    <property type="match status" value="1"/>
</dbReference>